<dbReference type="Proteomes" id="UP000058660">
    <property type="component" value="Plasmid pTA16"/>
</dbReference>
<dbReference type="Gene3D" id="3.30.420.10">
    <property type="entry name" value="Ribonuclease H-like superfamily/Ribonuclease H"/>
    <property type="match status" value="1"/>
</dbReference>
<sequence>MQLTTVGKAIWRGARKAQELEMAGAGDPLVQERLRKLKQVEAFRKHGVSWPEIQELLGISRATYYRWRKRLKEEGLAGLKPRSRRPQRLRRRIYWSSDLLIRVEALRKENPTWGRWPIWLTLRKEGFAVSERTVGRILAHLEARGRVERVAAFLARARRGKGRPRPQRPYAQRKPRGYEARAPGDLVQLDTLTVTLGPGEVVKHFSALDLVTRFSLAQVHTRATANLAAGFLSALVTKAPFPIRAVQVDGGSEFMAEFEEACRSLGIRLFVLPPRSPKLNGHVERMQRTFRDEFYTLPLPRGLVRLQAELDAYLAYYNHRRPHMALGGLAPLEFLAKMQAESVPQSQMPSCATS</sequence>
<proteinExistence type="predicted"/>
<geneLocation type="plasmid" evidence="3 4">
    <name>pTA16</name>
</geneLocation>
<organism evidence="3 4">
    <name type="scientific">Thermus aquaticus (strain ATCC BAA-2747 / Y51MC23)</name>
    <dbReference type="NCBI Taxonomy" id="498848"/>
    <lineage>
        <taxon>Bacteria</taxon>
        <taxon>Thermotogati</taxon>
        <taxon>Deinococcota</taxon>
        <taxon>Deinococci</taxon>
        <taxon>Thermales</taxon>
        <taxon>Thermaceae</taxon>
        <taxon>Thermus</taxon>
    </lineage>
</organism>
<name>A0ABM5VPW0_THEA5</name>
<feature type="region of interest" description="Disordered" evidence="1">
    <location>
        <begin position="158"/>
        <end position="177"/>
    </location>
</feature>
<dbReference type="SUPFAM" id="SSF53098">
    <property type="entry name" value="Ribonuclease H-like"/>
    <property type="match status" value="1"/>
</dbReference>
<keyword evidence="3" id="KW-0614">Plasmid</keyword>
<evidence type="ECO:0000313" key="3">
    <source>
        <dbReference type="EMBL" id="ALJ92219.1"/>
    </source>
</evidence>
<dbReference type="PROSITE" id="PS50994">
    <property type="entry name" value="INTEGRASE"/>
    <property type="match status" value="1"/>
</dbReference>
<protein>
    <submittedName>
        <fullName evidence="3">Mobile element protein-Integrase core domain</fullName>
    </submittedName>
</protein>
<dbReference type="InterPro" id="IPR009057">
    <property type="entry name" value="Homeodomain-like_sf"/>
</dbReference>
<dbReference type="Pfam" id="PF13565">
    <property type="entry name" value="HTH_32"/>
    <property type="match status" value="1"/>
</dbReference>
<dbReference type="InterPro" id="IPR036397">
    <property type="entry name" value="RNaseH_sf"/>
</dbReference>
<dbReference type="EMBL" id="CP010824">
    <property type="protein sequence ID" value="ALJ92219.1"/>
    <property type="molecule type" value="Genomic_DNA"/>
</dbReference>
<gene>
    <name evidence="3" type="ORF">TO73_2510</name>
</gene>
<feature type="compositionally biased region" description="Basic residues" evidence="1">
    <location>
        <begin position="158"/>
        <end position="175"/>
    </location>
</feature>
<dbReference type="PANTHER" id="PTHR47515:SF2">
    <property type="entry name" value="INTEGRASE CORE DOMAIN PROTEIN"/>
    <property type="match status" value="1"/>
</dbReference>
<dbReference type="InterPro" id="IPR036388">
    <property type="entry name" value="WH-like_DNA-bd_sf"/>
</dbReference>
<reference evidence="4" key="1">
    <citation type="journal article" date="2015" name="PLoS ONE">
        <title>Complete Genome Sequence of Thermus aquaticus Y51MC23.</title>
        <authorList>
            <person name="Brumm P.J."/>
            <person name="Monsma S."/>
            <person name="Keough B."/>
            <person name="Jasinovica S."/>
            <person name="Ferguson E."/>
            <person name="Schoenfeld T."/>
            <person name="Lodes M."/>
            <person name="Mead D.A."/>
        </authorList>
    </citation>
    <scope>NUCLEOTIDE SEQUENCE [LARGE SCALE GENOMIC DNA]</scope>
    <source>
        <strain evidence="4">BAA-2747 / Y51MC23</strain>
    </source>
</reference>
<dbReference type="SUPFAM" id="SSF46689">
    <property type="entry name" value="Homeodomain-like"/>
    <property type="match status" value="1"/>
</dbReference>
<evidence type="ECO:0000259" key="2">
    <source>
        <dbReference type="PROSITE" id="PS50994"/>
    </source>
</evidence>
<dbReference type="Pfam" id="PF13683">
    <property type="entry name" value="rve_3"/>
    <property type="match status" value="1"/>
</dbReference>
<dbReference type="RefSeq" id="WP_015065469.1">
    <property type="nucleotide sequence ID" value="NZ_CP010824.1"/>
</dbReference>
<dbReference type="PANTHER" id="PTHR47515">
    <property type="entry name" value="LOW CALCIUM RESPONSE LOCUS PROTEIN T"/>
    <property type="match status" value="1"/>
</dbReference>
<dbReference type="Gene3D" id="1.10.10.10">
    <property type="entry name" value="Winged helix-like DNA-binding domain superfamily/Winged helix DNA-binding domain"/>
    <property type="match status" value="1"/>
</dbReference>
<evidence type="ECO:0000256" key="1">
    <source>
        <dbReference type="SAM" id="MobiDB-lite"/>
    </source>
</evidence>
<feature type="domain" description="Integrase catalytic" evidence="2">
    <location>
        <begin position="179"/>
        <end position="339"/>
    </location>
</feature>
<evidence type="ECO:0000313" key="4">
    <source>
        <dbReference type="Proteomes" id="UP000058660"/>
    </source>
</evidence>
<dbReference type="InterPro" id="IPR001584">
    <property type="entry name" value="Integrase_cat-core"/>
</dbReference>
<keyword evidence="4" id="KW-1185">Reference proteome</keyword>
<dbReference type="InterPro" id="IPR012337">
    <property type="entry name" value="RNaseH-like_sf"/>
</dbReference>
<accession>A0ABM5VPW0</accession>